<evidence type="ECO:0008006" key="3">
    <source>
        <dbReference type="Google" id="ProtNLM"/>
    </source>
</evidence>
<reference evidence="1" key="1">
    <citation type="journal article" date="2014" name="Int. J. Syst. Evol. Microbiol.">
        <title>Complete genome sequence of Corynebacterium casei LMG S-19264T (=DSM 44701T), isolated from a smear-ripened cheese.</title>
        <authorList>
            <consortium name="US DOE Joint Genome Institute (JGI-PGF)"/>
            <person name="Walter F."/>
            <person name="Albersmeier A."/>
            <person name="Kalinowski J."/>
            <person name="Ruckert C."/>
        </authorList>
    </citation>
    <scope>NUCLEOTIDE SEQUENCE</scope>
    <source>
        <strain evidence="1">CGMCC 1.15958</strain>
    </source>
</reference>
<comment type="caution">
    <text evidence="1">The sequence shown here is derived from an EMBL/GenBank/DDBJ whole genome shotgun (WGS) entry which is preliminary data.</text>
</comment>
<dbReference type="InterPro" id="IPR025345">
    <property type="entry name" value="DUF4249"/>
</dbReference>
<name>A0A917DMA4_9BACT</name>
<accession>A0A917DMA4</accession>
<dbReference type="Pfam" id="PF14054">
    <property type="entry name" value="DUF4249"/>
    <property type="match status" value="1"/>
</dbReference>
<sequence>MKKVILIFLVTLIGFMDFSCEKVITIKEKPYQDQLSIECLLVPGQVPKLFLNKSVAYFSSKTSSADLFITDATVKISSGNETDILKPSSERNPFLCQEEFFYLGKIPAVFGKTYKLEVVYQGTTYTAETTINQSKPKLNTVDYTQKFNDVYGEHEGIILNFNDTQNEENNYRFQMIRQVDSTVRTANNKVYRTECNGANKFTINEVGRSVYNDQNKNGLPMSFVIEPAYTHTNGQVAKVYLQTMDSKSAAFFDALDRQKLATYNPFVEPVFLKSQIAGCIGVFGSLNISEPIEFIFPE</sequence>
<evidence type="ECO:0000313" key="2">
    <source>
        <dbReference type="Proteomes" id="UP000609064"/>
    </source>
</evidence>
<dbReference type="RefSeq" id="WP_188764962.1">
    <property type="nucleotide sequence ID" value="NZ_BMKK01000002.1"/>
</dbReference>
<dbReference type="Proteomes" id="UP000609064">
    <property type="component" value="Unassembled WGS sequence"/>
</dbReference>
<dbReference type="AlphaFoldDB" id="A0A917DMA4"/>
<dbReference type="EMBL" id="BMKK01000002">
    <property type="protein sequence ID" value="GGD48168.1"/>
    <property type="molecule type" value="Genomic_DNA"/>
</dbReference>
<gene>
    <name evidence="1" type="ORF">GCM10011514_10220</name>
</gene>
<keyword evidence="2" id="KW-1185">Reference proteome</keyword>
<reference evidence="1" key="2">
    <citation type="submission" date="2020-09" db="EMBL/GenBank/DDBJ databases">
        <authorList>
            <person name="Sun Q."/>
            <person name="Zhou Y."/>
        </authorList>
    </citation>
    <scope>NUCLEOTIDE SEQUENCE</scope>
    <source>
        <strain evidence="1">CGMCC 1.15958</strain>
    </source>
</reference>
<organism evidence="1 2">
    <name type="scientific">Emticicia aquatilis</name>
    <dbReference type="NCBI Taxonomy" id="1537369"/>
    <lineage>
        <taxon>Bacteria</taxon>
        <taxon>Pseudomonadati</taxon>
        <taxon>Bacteroidota</taxon>
        <taxon>Cytophagia</taxon>
        <taxon>Cytophagales</taxon>
        <taxon>Leadbetterellaceae</taxon>
        <taxon>Emticicia</taxon>
    </lineage>
</organism>
<evidence type="ECO:0000313" key="1">
    <source>
        <dbReference type="EMBL" id="GGD48168.1"/>
    </source>
</evidence>
<protein>
    <recommendedName>
        <fullName evidence="3">DUF4249 domain-containing protein</fullName>
    </recommendedName>
</protein>
<proteinExistence type="predicted"/>